<comment type="caution">
    <text evidence="2">The sequence shown here is derived from an EMBL/GenBank/DDBJ whole genome shotgun (WGS) entry which is preliminary data.</text>
</comment>
<organism evidence="2 3">
    <name type="scientific">Lactobacillus iners LactinV 01V1-a</name>
    <dbReference type="NCBI Taxonomy" id="879297"/>
    <lineage>
        <taxon>Bacteria</taxon>
        <taxon>Bacillati</taxon>
        <taxon>Bacillota</taxon>
        <taxon>Bacilli</taxon>
        <taxon>Lactobacillales</taxon>
        <taxon>Lactobacillaceae</taxon>
        <taxon>Lactobacillus</taxon>
    </lineage>
</organism>
<evidence type="ECO:0000256" key="1">
    <source>
        <dbReference type="SAM" id="MobiDB-lite"/>
    </source>
</evidence>
<name>E1NRY5_9LACO</name>
<reference evidence="2 3" key="1">
    <citation type="submission" date="2010-09" db="EMBL/GenBank/DDBJ databases">
        <authorList>
            <person name="Durkin A.S."/>
            <person name="Madupu R."/>
            <person name="Torralba M."/>
            <person name="Gillis M."/>
            <person name="Methe B."/>
            <person name="Sutton G."/>
            <person name="Nelson K.E."/>
        </authorList>
    </citation>
    <scope>NUCLEOTIDE SEQUENCE [LARGE SCALE GENOMIC DNA]</scope>
    <source>
        <strain evidence="2 3">LactinV 01V1-a</strain>
    </source>
</reference>
<dbReference type="AlphaFoldDB" id="E1NRY5"/>
<proteinExistence type="predicted"/>
<evidence type="ECO:0000313" key="2">
    <source>
        <dbReference type="EMBL" id="EFO71129.1"/>
    </source>
</evidence>
<dbReference type="Proteomes" id="UP000003648">
    <property type="component" value="Unassembled WGS sequence"/>
</dbReference>
<gene>
    <name evidence="2" type="ORF">HMPREF9211_1521</name>
</gene>
<dbReference type="EMBL" id="AEHQ01000030">
    <property type="protein sequence ID" value="EFO71129.1"/>
    <property type="molecule type" value="Genomic_DNA"/>
</dbReference>
<feature type="compositionally biased region" description="Basic and acidic residues" evidence="1">
    <location>
        <begin position="64"/>
        <end position="80"/>
    </location>
</feature>
<accession>E1NRY5</accession>
<protein>
    <submittedName>
        <fullName evidence="2">Uncharacterized protein</fullName>
    </submittedName>
</protein>
<evidence type="ECO:0000313" key="3">
    <source>
        <dbReference type="Proteomes" id="UP000003648"/>
    </source>
</evidence>
<feature type="region of interest" description="Disordered" evidence="1">
    <location>
        <begin position="63"/>
        <end position="83"/>
    </location>
</feature>
<sequence length="108" mass="12552">MSSFSDLVYVDFEDLRAATGLDIDDEGNFYDPLSKDLDNDGIPDRYDNDFKDSDYFESTYDVEDNLHSKEETAQKSEDKPSILGQIRAYQNESKTEEKQETKEQEFLI</sequence>